<evidence type="ECO:0000313" key="6">
    <source>
        <dbReference type="Proteomes" id="UP000054823"/>
    </source>
</evidence>
<dbReference type="EMBL" id="CYPW01000014">
    <property type="protein sequence ID" value="CUH52149.1"/>
    <property type="molecule type" value="Genomic_DNA"/>
</dbReference>
<protein>
    <recommendedName>
        <fullName evidence="2">3-hydroxyisobutyryl-CoA hydrolase</fullName>
        <ecNumber evidence="2">3.1.2.4</ecNumber>
    </recommendedName>
</protein>
<dbReference type="SUPFAM" id="SSF52096">
    <property type="entry name" value="ClpP/crotonase"/>
    <property type="match status" value="1"/>
</dbReference>
<dbReference type="GO" id="GO:0006574">
    <property type="term" value="P:L-valine catabolic process"/>
    <property type="evidence" value="ECO:0007669"/>
    <property type="project" value="TreeGrafter"/>
</dbReference>
<dbReference type="GO" id="GO:0003860">
    <property type="term" value="F:3-hydroxyisobutyryl-CoA hydrolase activity"/>
    <property type="evidence" value="ECO:0007669"/>
    <property type="project" value="UniProtKB-EC"/>
</dbReference>
<proteinExistence type="predicted"/>
<dbReference type="CDD" id="cd06558">
    <property type="entry name" value="crotonase-like"/>
    <property type="match status" value="1"/>
</dbReference>
<dbReference type="Gene3D" id="3.90.226.10">
    <property type="entry name" value="2-enoyl-CoA Hydratase, Chain A, domain 1"/>
    <property type="match status" value="1"/>
</dbReference>
<feature type="domain" description="Enoyl-CoA hydratase/isomerase" evidence="4">
    <location>
        <begin position="13"/>
        <end position="318"/>
    </location>
</feature>
<name>A0A0P1EPC0_9RHOB</name>
<evidence type="ECO:0000256" key="3">
    <source>
        <dbReference type="ARBA" id="ARBA00022801"/>
    </source>
</evidence>
<dbReference type="InterPro" id="IPR045004">
    <property type="entry name" value="ECH_dom"/>
</dbReference>
<evidence type="ECO:0000256" key="2">
    <source>
        <dbReference type="ARBA" id="ARBA00011915"/>
    </source>
</evidence>
<dbReference type="GO" id="GO:0016829">
    <property type="term" value="F:lyase activity"/>
    <property type="evidence" value="ECO:0007669"/>
    <property type="project" value="UniProtKB-KW"/>
</dbReference>
<comment type="catalytic activity">
    <reaction evidence="1">
        <text>3-hydroxy-2-methylpropanoyl-CoA + H2O = 3-hydroxy-2-methylpropanoate + CoA + H(+)</text>
        <dbReference type="Rhea" id="RHEA:20888"/>
        <dbReference type="ChEBI" id="CHEBI:11805"/>
        <dbReference type="ChEBI" id="CHEBI:15377"/>
        <dbReference type="ChEBI" id="CHEBI:15378"/>
        <dbReference type="ChEBI" id="CHEBI:57287"/>
        <dbReference type="ChEBI" id="CHEBI:57340"/>
        <dbReference type="EC" id="3.1.2.4"/>
    </reaction>
</comment>
<keyword evidence="6" id="KW-1185">Reference proteome</keyword>
<keyword evidence="5" id="KW-0456">Lyase</keyword>
<dbReference type="InterPro" id="IPR029045">
    <property type="entry name" value="ClpP/crotonase-like_dom_sf"/>
</dbReference>
<dbReference type="RefSeq" id="WP_158500677.1">
    <property type="nucleotide sequence ID" value="NZ_CYPW01000014.1"/>
</dbReference>
<dbReference type="STRING" id="321267.SHM7688_01589"/>
<dbReference type="PANTHER" id="PTHR43176">
    <property type="entry name" value="3-HYDROXYISOBUTYRYL-COA HYDROLASE-RELATED"/>
    <property type="match status" value="1"/>
</dbReference>
<dbReference type="AlphaFoldDB" id="A0A0P1EPC0"/>
<dbReference type="InterPro" id="IPR032259">
    <property type="entry name" value="HIBYL-CoA-H"/>
</dbReference>
<accession>A0A0P1EPC0</accession>
<organism evidence="5 6">
    <name type="scientific">Shimia marina</name>
    <dbReference type="NCBI Taxonomy" id="321267"/>
    <lineage>
        <taxon>Bacteria</taxon>
        <taxon>Pseudomonadati</taxon>
        <taxon>Pseudomonadota</taxon>
        <taxon>Alphaproteobacteria</taxon>
        <taxon>Rhodobacterales</taxon>
        <taxon>Roseobacteraceae</taxon>
    </lineage>
</organism>
<sequence length="335" mass="37210">MDDVIVDKKGRAGVISLNRPKAMNALNLRMIRAIDAALTWFQKDAELDFVVLRSNHGRAFCAGGDMRAVRELVLAEKFAQAERFFEEEYALIKRIATFEKPYISLIDGVCMGGGLGLSVHGDYRIATERALFAMPETMIGFFPDVGGSHFLSRMPSHAGIWMGLTGASVRGFDAHGLGISTHMTVADCMGDLFDALCYGDARLPDILDEFCASLGYQPDTLLLSDTTHCFNQPTLCSIMDCLEKHTSKRREVALNVLRKASPRSLQETLTLLRNGQHLSLVECLDRELEAMRRAIRHPDLAEGVRAVLVDKDHDPNWASFHNIIDSGVIAQENQR</sequence>
<dbReference type="Pfam" id="PF16113">
    <property type="entry name" value="ECH_2"/>
    <property type="match status" value="1"/>
</dbReference>
<reference evidence="5 6" key="1">
    <citation type="submission" date="2015-09" db="EMBL/GenBank/DDBJ databases">
        <authorList>
            <consortium name="Swine Surveillance"/>
        </authorList>
    </citation>
    <scope>NUCLEOTIDE SEQUENCE [LARGE SCALE GENOMIC DNA]</scope>
    <source>
        <strain evidence="5 6">CECT 7688</strain>
    </source>
</reference>
<keyword evidence="3" id="KW-0378">Hydrolase</keyword>
<evidence type="ECO:0000259" key="4">
    <source>
        <dbReference type="Pfam" id="PF16113"/>
    </source>
</evidence>
<dbReference type="EC" id="3.1.2.4" evidence="2"/>
<dbReference type="Proteomes" id="UP000054823">
    <property type="component" value="Unassembled WGS sequence"/>
</dbReference>
<evidence type="ECO:0000313" key="5">
    <source>
        <dbReference type="EMBL" id="CUH52149.1"/>
    </source>
</evidence>
<evidence type="ECO:0000256" key="1">
    <source>
        <dbReference type="ARBA" id="ARBA00001709"/>
    </source>
</evidence>
<gene>
    <name evidence="5" type="primary">echA8_4</name>
    <name evidence="5" type="ORF">SHM7688_01589</name>
</gene>
<dbReference type="NCBIfam" id="NF004127">
    <property type="entry name" value="PRK05617.1"/>
    <property type="match status" value="1"/>
</dbReference>
<dbReference type="PANTHER" id="PTHR43176:SF3">
    <property type="entry name" value="3-HYDROXYISOBUTYRYL-COA HYDROLASE, MITOCHONDRIAL"/>
    <property type="match status" value="1"/>
</dbReference>